<evidence type="ECO:0000256" key="1">
    <source>
        <dbReference type="ARBA" id="ARBA00004477"/>
    </source>
</evidence>
<evidence type="ECO:0000313" key="13">
    <source>
        <dbReference type="EMBL" id="ORZ27001.1"/>
    </source>
</evidence>
<dbReference type="OrthoDB" id="10252502at2759"/>
<evidence type="ECO:0000256" key="7">
    <source>
        <dbReference type="ARBA" id="ARBA00022679"/>
    </source>
</evidence>
<comment type="caution">
    <text evidence="13">The sequence shown here is derived from an EMBL/GenBank/DDBJ whole genome shotgun (WGS) entry which is preliminary data.</text>
</comment>
<comment type="function">
    <text evidence="12">Mannosyltransferase involved in glycosylphosphatidylinositol-anchor biosynthesis.</text>
</comment>
<name>A0A1Y2GZ18_9FUNG</name>
<keyword evidence="9 12" id="KW-0256">Endoplasmic reticulum</keyword>
<dbReference type="EC" id="2.4.1.-" evidence="12"/>
<dbReference type="STRING" id="64571.A0A1Y2GZ18"/>
<keyword evidence="14" id="KW-1185">Reference proteome</keyword>
<evidence type="ECO:0000256" key="9">
    <source>
        <dbReference type="ARBA" id="ARBA00022824"/>
    </source>
</evidence>
<dbReference type="GO" id="GO:0006506">
    <property type="term" value="P:GPI anchor biosynthetic process"/>
    <property type="evidence" value="ECO:0007669"/>
    <property type="project" value="UniProtKB-UniPathway"/>
</dbReference>
<dbReference type="EMBL" id="MCFF01000005">
    <property type="protein sequence ID" value="ORZ27001.1"/>
    <property type="molecule type" value="Genomic_DNA"/>
</dbReference>
<dbReference type="Pfam" id="PF04188">
    <property type="entry name" value="Mannosyl_trans2"/>
    <property type="match status" value="1"/>
</dbReference>
<dbReference type="AlphaFoldDB" id="A0A1Y2GZ18"/>
<dbReference type="GO" id="GO:0000009">
    <property type="term" value="F:alpha-1,6-mannosyltransferase activity"/>
    <property type="evidence" value="ECO:0007669"/>
    <property type="project" value="InterPro"/>
</dbReference>
<dbReference type="GO" id="GO:0004376">
    <property type="term" value="F:GPI mannosyltransferase activity"/>
    <property type="evidence" value="ECO:0007669"/>
    <property type="project" value="InterPro"/>
</dbReference>
<reference evidence="13 14" key="1">
    <citation type="submission" date="2016-07" db="EMBL/GenBank/DDBJ databases">
        <title>Pervasive Adenine N6-methylation of Active Genes in Fungi.</title>
        <authorList>
            <consortium name="DOE Joint Genome Institute"/>
            <person name="Mondo S.J."/>
            <person name="Dannebaum R.O."/>
            <person name="Kuo R.C."/>
            <person name="Labutti K."/>
            <person name="Haridas S."/>
            <person name="Kuo A."/>
            <person name="Salamov A."/>
            <person name="Ahrendt S.R."/>
            <person name="Lipzen A."/>
            <person name="Sullivan W."/>
            <person name="Andreopoulos W.B."/>
            <person name="Clum A."/>
            <person name="Lindquist E."/>
            <person name="Daum C."/>
            <person name="Ramamoorthy G.K."/>
            <person name="Gryganskyi A."/>
            <person name="Culley D."/>
            <person name="Magnuson J.K."/>
            <person name="James T.Y."/>
            <person name="O'Malley M.A."/>
            <person name="Stajich J.E."/>
            <person name="Spatafora J.W."/>
            <person name="Visel A."/>
            <person name="Grigoriev I.V."/>
        </authorList>
    </citation>
    <scope>NUCLEOTIDE SEQUENCE [LARGE SCALE GENOMIC DNA]</scope>
    <source>
        <strain evidence="13 14">NRRL 3116</strain>
    </source>
</reference>
<evidence type="ECO:0000256" key="8">
    <source>
        <dbReference type="ARBA" id="ARBA00022692"/>
    </source>
</evidence>
<feature type="transmembrane region" description="Helical" evidence="12">
    <location>
        <begin position="28"/>
        <end position="50"/>
    </location>
</feature>
<keyword evidence="8 12" id="KW-0812">Transmembrane</keyword>
<accession>A0A1Y2GZ18</accession>
<keyword evidence="5 12" id="KW-0337">GPI-anchor biosynthesis</keyword>
<evidence type="ECO:0000256" key="2">
    <source>
        <dbReference type="ARBA" id="ARBA00004687"/>
    </source>
</evidence>
<evidence type="ECO:0000256" key="6">
    <source>
        <dbReference type="ARBA" id="ARBA00022676"/>
    </source>
</evidence>
<comment type="subcellular location">
    <subcellularLocation>
        <location evidence="1 12">Endoplasmic reticulum membrane</location>
        <topology evidence="1 12">Multi-pass membrane protein</topology>
    </subcellularLocation>
</comment>
<dbReference type="GO" id="GO:0005789">
    <property type="term" value="C:endoplasmic reticulum membrane"/>
    <property type="evidence" value="ECO:0007669"/>
    <property type="project" value="UniProtKB-SubCell"/>
</dbReference>
<proteinExistence type="inferred from homology"/>
<dbReference type="PANTHER" id="PTHR12468:SF2">
    <property type="entry name" value="GPI MANNOSYLTRANSFERASE 2"/>
    <property type="match status" value="1"/>
</dbReference>
<keyword evidence="7 12" id="KW-0808">Transferase</keyword>
<dbReference type="UniPathway" id="UPA00196"/>
<keyword evidence="11 12" id="KW-0472">Membrane</keyword>
<dbReference type="RefSeq" id="XP_021884748.1">
    <property type="nucleotide sequence ID" value="XM_022023056.1"/>
</dbReference>
<evidence type="ECO:0000313" key="14">
    <source>
        <dbReference type="Proteomes" id="UP000193648"/>
    </source>
</evidence>
<dbReference type="PANTHER" id="PTHR12468">
    <property type="entry name" value="GPI MANNOSYLTRANSFERASE 2"/>
    <property type="match status" value="1"/>
</dbReference>
<feature type="transmembrane region" description="Helical" evidence="12">
    <location>
        <begin position="319"/>
        <end position="340"/>
    </location>
</feature>
<feature type="transmembrane region" description="Helical" evidence="12">
    <location>
        <begin position="293"/>
        <end position="312"/>
    </location>
</feature>
<dbReference type="InterPro" id="IPR007315">
    <property type="entry name" value="PIG-V/Gpi18"/>
</dbReference>
<dbReference type="GeneID" id="33564900"/>
<keyword evidence="6 12" id="KW-0328">Glycosyltransferase</keyword>
<organism evidence="13 14">
    <name type="scientific">Lobosporangium transversale</name>
    <dbReference type="NCBI Taxonomy" id="64571"/>
    <lineage>
        <taxon>Eukaryota</taxon>
        <taxon>Fungi</taxon>
        <taxon>Fungi incertae sedis</taxon>
        <taxon>Mucoromycota</taxon>
        <taxon>Mortierellomycotina</taxon>
        <taxon>Mortierellomycetes</taxon>
        <taxon>Mortierellales</taxon>
        <taxon>Mortierellaceae</taxon>
        <taxon>Lobosporangium</taxon>
    </lineage>
</organism>
<comment type="caution">
    <text evidence="12">Lacks conserved residue(s) required for the propagation of feature annotation.</text>
</comment>
<evidence type="ECO:0000256" key="3">
    <source>
        <dbReference type="ARBA" id="ARBA00008698"/>
    </source>
</evidence>
<dbReference type="InParanoid" id="A0A1Y2GZ18"/>
<evidence type="ECO:0000256" key="4">
    <source>
        <dbReference type="ARBA" id="ARBA00013795"/>
    </source>
</evidence>
<dbReference type="GO" id="GO:0031501">
    <property type="term" value="C:mannosyltransferase complex"/>
    <property type="evidence" value="ECO:0007669"/>
    <property type="project" value="TreeGrafter"/>
</dbReference>
<evidence type="ECO:0000256" key="10">
    <source>
        <dbReference type="ARBA" id="ARBA00022989"/>
    </source>
</evidence>
<feature type="transmembrane region" description="Helical" evidence="12">
    <location>
        <begin position="251"/>
        <end position="273"/>
    </location>
</feature>
<evidence type="ECO:0000256" key="11">
    <source>
        <dbReference type="ARBA" id="ARBA00023136"/>
    </source>
</evidence>
<keyword evidence="10 12" id="KW-1133">Transmembrane helix</keyword>
<dbReference type="FunCoup" id="A0A1Y2GZ18">
    <property type="interactions" value="66"/>
</dbReference>
<comment type="pathway">
    <text evidence="2 12">Glycolipid biosynthesis; glycosylphosphatidylinositol-anchor biosynthesis.</text>
</comment>
<gene>
    <name evidence="13" type="ORF">BCR41DRAFT_347206</name>
</gene>
<feature type="transmembrane region" description="Helical" evidence="12">
    <location>
        <begin position="130"/>
        <end position="151"/>
    </location>
</feature>
<dbReference type="Proteomes" id="UP000193648">
    <property type="component" value="Unassembled WGS sequence"/>
</dbReference>
<evidence type="ECO:0000256" key="5">
    <source>
        <dbReference type="ARBA" id="ARBA00022502"/>
    </source>
</evidence>
<feature type="transmembrane region" description="Helical" evidence="12">
    <location>
        <begin position="163"/>
        <end position="185"/>
    </location>
</feature>
<evidence type="ECO:0000256" key="12">
    <source>
        <dbReference type="RuleBase" id="RU363112"/>
    </source>
</evidence>
<comment type="similarity">
    <text evidence="3 12">Belongs to the PIGV family.</text>
</comment>
<protein>
    <recommendedName>
        <fullName evidence="4 12">GPI mannosyltransferase 2</fullName>
        <ecNumber evidence="12">2.4.1.-</ecNumber>
    </recommendedName>
</protein>
<sequence length="368" mass="41288">MAPKMTAARKGTPDTVASQLVASKSGTIAYYALISRLVIWVIAVASHALVQDYDSALELVLPIETRAQQLFKSIFGVFLRWDSFYFVHIAENNYVFEQSHAFFPLLPGLMRLIANSVLAPLNAFLSYRQLLVLAGILISNVSFVIASVQIYRLSRTLFKQDQFAFLTALLYILTPSGIFMSAIYAESLFAALSFTGMLYAARKQYLPAAIVWSISNLARSNGILYAGFFVYDLIVMIDLQSSIWNKIKALVKTGCLCLITWSGFFAVQAYGFSLYCTKAFGIDTRPWCHTRMPFIYTFVQGFYWNIGFLRYYEVKQIPNFLMAAPMITLSASGIAFYTAYDLSRALSLGRSQASCTREDTLQKPPPCL</sequence>